<dbReference type="RefSeq" id="WP_074298658.1">
    <property type="nucleotide sequence ID" value="NZ_FSRU01000002.1"/>
</dbReference>
<dbReference type="EMBL" id="FSRU01000002">
    <property type="protein sequence ID" value="SIO58349.1"/>
    <property type="molecule type" value="Genomic_DNA"/>
</dbReference>
<dbReference type="AlphaFoldDB" id="A0A1N6KP76"/>
<sequence>MSKNEWTPCTNPPPRACAVRIRRMNSDGTVRDEKQGIWRPMKGRYEHKKGWQIAVIDTQDLWAPVKG</sequence>
<name>A0A1N6KP76_9BURK</name>
<accession>A0A1N6KP76</accession>
<keyword evidence="2" id="KW-1185">Reference proteome</keyword>
<evidence type="ECO:0000313" key="1">
    <source>
        <dbReference type="EMBL" id="SIO58349.1"/>
    </source>
</evidence>
<organism evidence="1 2">
    <name type="scientific">Paraburkholderia phenazinium</name>
    <dbReference type="NCBI Taxonomy" id="60549"/>
    <lineage>
        <taxon>Bacteria</taxon>
        <taxon>Pseudomonadati</taxon>
        <taxon>Pseudomonadota</taxon>
        <taxon>Betaproteobacteria</taxon>
        <taxon>Burkholderiales</taxon>
        <taxon>Burkholderiaceae</taxon>
        <taxon>Paraburkholderia</taxon>
    </lineage>
</organism>
<dbReference type="Proteomes" id="UP000185151">
    <property type="component" value="Unassembled WGS sequence"/>
</dbReference>
<proteinExistence type="predicted"/>
<gene>
    <name evidence="1" type="ORF">SAMN05444165_4112</name>
</gene>
<evidence type="ECO:0000313" key="2">
    <source>
        <dbReference type="Proteomes" id="UP000185151"/>
    </source>
</evidence>
<protein>
    <submittedName>
        <fullName evidence="1">Uncharacterized protein</fullName>
    </submittedName>
</protein>
<reference evidence="1 2" key="1">
    <citation type="submission" date="2016-11" db="EMBL/GenBank/DDBJ databases">
        <authorList>
            <person name="Jaros S."/>
            <person name="Januszkiewicz K."/>
            <person name="Wedrychowicz H."/>
        </authorList>
    </citation>
    <scope>NUCLEOTIDE SEQUENCE [LARGE SCALE GENOMIC DNA]</scope>
    <source>
        <strain evidence="1 2">GAS95</strain>
    </source>
</reference>